<evidence type="ECO:0000313" key="2">
    <source>
        <dbReference type="Proteomes" id="UP001139193"/>
    </source>
</evidence>
<dbReference type="InterPro" id="IPR007351">
    <property type="entry name" value="YjbR"/>
</dbReference>
<dbReference type="PANTHER" id="PTHR35145">
    <property type="entry name" value="CYTOPLASMIC PROTEIN-RELATED"/>
    <property type="match status" value="1"/>
</dbReference>
<dbReference type="Proteomes" id="UP001139193">
    <property type="component" value="Unassembled WGS sequence"/>
</dbReference>
<proteinExistence type="predicted"/>
<dbReference type="SUPFAM" id="SSF142906">
    <property type="entry name" value="YjbR-like"/>
    <property type="match status" value="1"/>
</dbReference>
<dbReference type="EMBL" id="JALBGC010000002">
    <property type="protein sequence ID" value="MCI1187450.1"/>
    <property type="molecule type" value="Genomic_DNA"/>
</dbReference>
<organism evidence="1 2">
    <name type="scientific">Hymenobacter cyanobacteriorum</name>
    <dbReference type="NCBI Taxonomy" id="2926463"/>
    <lineage>
        <taxon>Bacteria</taxon>
        <taxon>Pseudomonadati</taxon>
        <taxon>Bacteroidota</taxon>
        <taxon>Cytophagia</taxon>
        <taxon>Cytophagales</taxon>
        <taxon>Hymenobacteraceae</taxon>
        <taxon>Hymenobacter</taxon>
    </lineage>
</organism>
<dbReference type="Pfam" id="PF04237">
    <property type="entry name" value="YjbR"/>
    <property type="match status" value="1"/>
</dbReference>
<dbReference type="GO" id="GO:0003677">
    <property type="term" value="F:DNA binding"/>
    <property type="evidence" value="ECO:0007669"/>
    <property type="project" value="UniProtKB-KW"/>
</dbReference>
<name>A0A9X2AHF6_9BACT</name>
<dbReference type="InterPro" id="IPR038056">
    <property type="entry name" value="YjbR-like_sf"/>
</dbReference>
<comment type="caution">
    <text evidence="1">The sequence shown here is derived from an EMBL/GenBank/DDBJ whole genome shotgun (WGS) entry which is preliminary data.</text>
</comment>
<evidence type="ECO:0000313" key="1">
    <source>
        <dbReference type="EMBL" id="MCI1187450.1"/>
    </source>
</evidence>
<dbReference type="RefSeq" id="WP_241935723.1">
    <property type="nucleotide sequence ID" value="NZ_JALBGC010000002.1"/>
</dbReference>
<keyword evidence="1" id="KW-0238">DNA-binding</keyword>
<dbReference type="AlphaFoldDB" id="A0A9X2AHF6"/>
<protein>
    <submittedName>
        <fullName evidence="1">MmcQ/YjbR family DNA-binding protein</fullName>
    </submittedName>
</protein>
<dbReference type="InterPro" id="IPR058532">
    <property type="entry name" value="YjbR/MT2646/Rv2570-like"/>
</dbReference>
<gene>
    <name evidence="1" type="ORF">MON38_08455</name>
</gene>
<dbReference type="PANTHER" id="PTHR35145:SF1">
    <property type="entry name" value="CYTOPLASMIC PROTEIN"/>
    <property type="match status" value="1"/>
</dbReference>
<keyword evidence="2" id="KW-1185">Reference proteome</keyword>
<dbReference type="Gene3D" id="3.90.1150.30">
    <property type="match status" value="1"/>
</dbReference>
<accession>A0A9X2AHF6</accession>
<reference evidence="1" key="1">
    <citation type="submission" date="2022-03" db="EMBL/GenBank/DDBJ databases">
        <title>Bacterial whole genome sequence for Hymenobacter sp. DH14.</title>
        <authorList>
            <person name="Le V."/>
        </authorList>
    </citation>
    <scope>NUCLEOTIDE SEQUENCE</scope>
    <source>
        <strain evidence="1">DH14</strain>
    </source>
</reference>
<sequence length="116" mass="13004">MNIEDFRDYCLLKAGVTEETPFGPETLVFKVGGKVFALTDIDTFGSINLKCDPERAEELREAHDYVLPGYHMNKKHWNTVLIGTGIPGGQLRELIDHSYELVRASLPKAVKATLEL</sequence>